<dbReference type="EMBL" id="CM041551">
    <property type="protein sequence ID" value="KAI3355208.1"/>
    <property type="molecule type" value="Genomic_DNA"/>
</dbReference>
<evidence type="ECO:0000313" key="1">
    <source>
        <dbReference type="EMBL" id="KAI3355208.1"/>
    </source>
</evidence>
<dbReference type="Proteomes" id="UP000831701">
    <property type="component" value="Chromosome 21"/>
</dbReference>
<sequence>RQCLDCQYNVCKTCCTYNKRDKAWLCSACQKGRILRTQSLEWYYNNVKSRFKRFGSAKVLKTLYRKHIIERGALSDLPDMNLCIFCARVQQYFVLVCDGDRFRVLKADLQQHIACQEEKVAELSTRLEMDVKKNMSLQKQVEQLTRELQKEKSFKFELTEQLQQQKTSISKNLRVDQELIRGLRDELVSLCKELESLEARLEELTSTCLKHPTKVQAEEEISRTLQRETAQLKSSVHEGSTGNDNDGSICGSDSAFYKQSEGHSMAETLTVALRVAEEAIEEAIAKAEEFSDSLEKQNEARYLRDHKEELIEELATTIVQKIIQRRKRSEMQTEYDFVWPQPQSLIQPSELPSPSQPQASSQGPQDPLKTSYSLWRSRSAFSLTSDDSPDKGPEEEEEGARAGGGLQEYASLKREAKATSLPSWKSVDRLDNSSASSVLQSPDGNWLALHSSQLSRPSLLTKRKSLVFSVLEKESGVVSAYDEMGSDSEEDDEGGWGAALRQFRRKLSDETYYTDSQHDPEWTYTQHLPITSPSSGQYTNTETLNSDSEASLVLSACPRKPPHNLLRKKGPSDTHLHPHNQPLYHQHLHQNFSPFPLHSEALDVNFNPKVMGDSSEAEERQNDPVRRSRRRRKSKRESSTEQSRTGGQSHTQSIYPLVQENSGFLLNALLKRGLSEEQSVPDTLPMATAAPDAFKLDAMTPEPEDLDTVAPNSAVPSPPQLHAMAPGSQHLPSSSGPRDPLENELRSRLSQLVIRANSKDSSSSEEECTKRPTDKQADKESDRPREKTRPKGTERERQRASDRLRDRAGSTEVEEASEALEQVNTQEMKRSERLTKSPSVREEGRVRERRVEKVVEGFEETADDREQKRGDKREPKRQSKRQHKRDVEREAEQRGALRKGGSSASSPTITPSSQEGVLSDNQEGQNDLEQQQRLQLLSSLLQQQKYSAASLCSITTEVLKVLNATEELIGEAGGESYTPSESMSASPVSSCSETRKLDQRLTKMEENVYLAAGAVYGLEGALGDLEHCARSISSGTTDTELAFLEDQVATAAAQVQQSELQVSNIEARISALKTAGLNVTVCNRFAKIKPKAKLKVSVNNTKTLITASNPGLITPSKEEASSPSTERKDAQSKEEGHLTALVGGEGGVCFLHVDRMSLSSGGWTHAAGSTPEQPATLPAHYGAQPGCHTVLMSVRVSVCHSGIRPLCLPGAGDESLRLQLSMDPGKSGEFRLTLQDSSGAGRSVTIAEFDLGMVNYEVKSPKCHELSLVAPPHDRISFNFRCEQEAQEWATVVISSLREAHRVIPQDNGPQRALDGLDVHNTTALQQTEETCIELSRAIEAGDMQAASVFATTLARHHVTLKIKPSAREYEDTEINLAVVVEDSSSSCCVTVKVFPHMTTAALKQQMFLEYGFHPRVQRWVIGQCLCTDQRSLASYGVHQDGDTAFLYLLSARHARLTLQVLQQDQESALLLSPPSLPLPTLPLPATSTNGPSSLERRPYTTLLPRLHTSSNTGGLERGNIRDLINLEMPQLNEALSPSTASTQGWSCPSCTYINKPTRPGCEICSTNRPENYIIPGGYRPDALELRRIQQEKDAIRQYQQAKEEERRENFARLVMMDGQDLLPNPDAVDCRICYVDLQRGEGVLLRECLHCFCRDCLRSVIMLSEEPEVSCPYRDDTYSCTCSLQEREIRALVPAEEYERWLQRGLSVAESRCEGSYHCATPDCPGWCVYEDTVNAFHCPVCRKHNCLICKSIHEGMNCKQYQDDLAARAINDSAARRTTHLLKTLVQSGEAMHCPQCGIIVQKRDGCDWLRCTVCHTEICWVTRGPRWGPRTPEQLFSLFTMAQTEGKFDFAIDRGGTFTDVFARLPDGRERVLKLLSRDPQNYKDAPTEGIRRVLEEETGRVFPRDQPVDTSLIGWIRMGTTVATNALLEREGERTALLVTQGFKDLLHIGTQARPKLFDLEVAVPEVLYEEVIEVDERVILRQDGCELPRKDPKRLVTGSTGDSLEVWRELDLERVERDLTSVLSRGITSLAVLLLHSYTWSDYEKAVGALARRLGFTQVSLSSEVMPMVRAVPRGYTVCADAYLLTPKIHQYLKGFTSGFKGGLKDVDVLFMQSDGGLTPMEQFCGSRAVLSGPAGGVVGYAITSYSQMEKKPVIGFDMGGTSTDVSRYAGQYEHVFEATTAGVTLQAPQLDINTVAAGGGSRLFFRSGMFVVGPESAGAHPGPACYRKGGPLTVTDANLALGRLLPSFFPKIFGPGENEPLSLEDTMKHFHHLTREINLFLSSNQSQALIFIFDRVSTNGANHSRNSASEMSVEEVAMGFIRVANEAMCRPIRALTQAKGHDTSQHVLACFGGAGGQHACAIARALGMKTVFIHKYSGVLSAYGLALADVVEEVQEPCSLQYGQRSFSELDQRVEQLSKRCHNTLHARGFTSDQITTEVFLHLRYEGTDCALMVTAAGHPSDAHSCRAGDFRSAFTKRYLKEFGFTIPDRPIMVDDIRVRGCGKSGIKSVHKAKMGHRQAKPVAMTKCYFEEGYLDTAVYLWEELPYGHNIQGPAIIIDKNRQAFSPYCQHYLSNRHQSDVFSPTDRNITILVEPCCEARLTEGGDVCMSVGSDPHCALSTELNTVQLSIFSHRFMSIAEQMGRVLQRTSISTNIKERLDFSCAVFGPDGGLVSNAPHIPVHLGAMQETVQYQIRSLGNKLKEGDVILSNHPCAGGSHLPDLTVITPVFRKGVSGPVFFVASRGHHADIGGITPGSMPPHSTSLQQEGAVFTSFKLVTGGVFQEEAVTEALMAPAQYPDCSGTRNLHDNLSDLRAQVAANQRGSQLVGELIDSYGLAVVQAYMGYIQSNAELAVRDMLRDFARRRRQQTGSLEVESEDFMDDGTPIRLHIQINEEEGSAVFDFTGTGTEVWGNCNAPRAITLSALIYCLRCMVGQDIPLNQGCLAPIKVIIPSGSILQPSQNAAVVGGNVLTSQRVVDVIFRAFEVCAASQGCMNNISFGSERIGYYETVAGGAGAGPDWNGRSGVHSHMTNTRITDPEILEKRYPVILEQFSLRPGSGGAGKHCGGDGVIRKLLFRKKVVLSVLTERRSTRPYGLQGGEAGAAGLNLLHKADGRILNLGAKTSISLQPGDMFCLYTPGGGGYGREEESNGRPQTKCRRLNETFPERGSVFEYQMAQEGV</sequence>
<organism evidence="1 2">
    <name type="scientific">Scortum barcoo</name>
    <name type="common">barcoo grunter</name>
    <dbReference type="NCBI Taxonomy" id="214431"/>
    <lineage>
        <taxon>Eukaryota</taxon>
        <taxon>Metazoa</taxon>
        <taxon>Chordata</taxon>
        <taxon>Craniata</taxon>
        <taxon>Vertebrata</taxon>
        <taxon>Euteleostomi</taxon>
        <taxon>Actinopterygii</taxon>
        <taxon>Neopterygii</taxon>
        <taxon>Teleostei</taxon>
        <taxon>Neoteleostei</taxon>
        <taxon>Acanthomorphata</taxon>
        <taxon>Eupercaria</taxon>
        <taxon>Centrarchiformes</taxon>
        <taxon>Terapontoidei</taxon>
        <taxon>Terapontidae</taxon>
        <taxon>Scortum</taxon>
    </lineage>
</organism>
<name>A0ACB8VKZ6_9TELE</name>
<comment type="caution">
    <text evidence="1">The sequence shown here is derived from an EMBL/GenBank/DDBJ whole genome shotgun (WGS) entry which is preliminary data.</text>
</comment>
<feature type="non-terminal residue" evidence="1">
    <location>
        <position position="1"/>
    </location>
</feature>
<evidence type="ECO:0000313" key="2">
    <source>
        <dbReference type="Proteomes" id="UP000831701"/>
    </source>
</evidence>
<gene>
    <name evidence="1" type="ORF">L3Q82_018061</name>
</gene>
<reference evidence="1" key="1">
    <citation type="submission" date="2022-04" db="EMBL/GenBank/DDBJ databases">
        <title>Jade perch genome.</title>
        <authorList>
            <person name="Chao B."/>
        </authorList>
    </citation>
    <scope>NUCLEOTIDE SEQUENCE</scope>
    <source>
        <strain evidence="1">CB-2022</strain>
    </source>
</reference>
<accession>A0ACB8VKZ6</accession>
<protein>
    <submittedName>
        <fullName evidence="1">Uncharacterized protein</fullName>
    </submittedName>
</protein>
<proteinExistence type="predicted"/>
<keyword evidence="2" id="KW-1185">Reference proteome</keyword>